<proteinExistence type="predicted"/>
<sequence>MGRGTASTLYGMAVLAALVTPGCTHTVDGVPAAAAGPPSATTRGVAPAGPRTGLDADVVSDECLLDATQFAALLGEPVLEPENLTVHRGDGSSGTSCWAHAAEGFPTPIGAINVYTVRTGTPADFVRAAPAGRRRDLPGAGEAAALVDTGSGPTLQLASPRYLVTIIVLRDRGPADEVWRAAARQALARLDR</sequence>
<dbReference type="Proteomes" id="UP000586918">
    <property type="component" value="Unassembled WGS sequence"/>
</dbReference>
<comment type="caution">
    <text evidence="1">The sequence shown here is derived from an EMBL/GenBank/DDBJ whole genome shotgun (WGS) entry which is preliminary data.</text>
</comment>
<name>A0A848DIS3_9PSEU</name>
<gene>
    <name evidence="1" type="ORF">HF519_13685</name>
</gene>
<dbReference type="AlphaFoldDB" id="A0A848DIS3"/>
<dbReference type="EMBL" id="JAAXKZ010000043">
    <property type="protein sequence ID" value="NMH92602.1"/>
    <property type="molecule type" value="Genomic_DNA"/>
</dbReference>
<organism evidence="1 2">
    <name type="scientific">Pseudonocardia bannensis</name>
    <dbReference type="NCBI Taxonomy" id="630973"/>
    <lineage>
        <taxon>Bacteria</taxon>
        <taxon>Bacillati</taxon>
        <taxon>Actinomycetota</taxon>
        <taxon>Actinomycetes</taxon>
        <taxon>Pseudonocardiales</taxon>
        <taxon>Pseudonocardiaceae</taxon>
        <taxon>Pseudonocardia</taxon>
    </lineage>
</organism>
<evidence type="ECO:0008006" key="3">
    <source>
        <dbReference type="Google" id="ProtNLM"/>
    </source>
</evidence>
<evidence type="ECO:0000313" key="1">
    <source>
        <dbReference type="EMBL" id="NMH92602.1"/>
    </source>
</evidence>
<keyword evidence="2" id="KW-1185">Reference proteome</keyword>
<accession>A0A848DIS3</accession>
<protein>
    <recommendedName>
        <fullName evidence="3">DUF3558 domain-containing protein</fullName>
    </recommendedName>
</protein>
<evidence type="ECO:0000313" key="2">
    <source>
        <dbReference type="Proteomes" id="UP000586918"/>
    </source>
</evidence>
<dbReference type="RefSeq" id="WP_169413312.1">
    <property type="nucleotide sequence ID" value="NZ_JAAXKZ010000043.1"/>
</dbReference>
<reference evidence="1 2" key="1">
    <citation type="submission" date="2020-04" db="EMBL/GenBank/DDBJ databases">
        <authorList>
            <person name="Klaysubun C."/>
            <person name="Duangmal K."/>
            <person name="Lipun K."/>
        </authorList>
    </citation>
    <scope>NUCLEOTIDE SEQUENCE [LARGE SCALE GENOMIC DNA]</scope>
    <source>
        <strain evidence="1 2">DSM 45300</strain>
    </source>
</reference>